<dbReference type="Pfam" id="PF00582">
    <property type="entry name" value="Usp"/>
    <property type="match status" value="2"/>
</dbReference>
<name>A0A1U0BSI3_9MYCO</name>
<dbReference type="PANTHER" id="PTHR46268">
    <property type="entry name" value="STRESS RESPONSE PROTEIN NHAX"/>
    <property type="match status" value="1"/>
</dbReference>
<dbReference type="InterPro" id="IPR006016">
    <property type="entry name" value="UspA"/>
</dbReference>
<dbReference type="EMBL" id="FVGW01000007">
    <property type="protein sequence ID" value="SKM35442.1"/>
    <property type="molecule type" value="Genomic_DNA"/>
</dbReference>
<feature type="domain" description="UspA" evidence="4">
    <location>
        <begin position="127"/>
        <end position="257"/>
    </location>
</feature>
<sequence>MRNEALTLISVFGMQHVHTHDEELREEIYQWRERQAEILLEKALQLAQAVPDAQAKVRTRTHIEYGHPVPGLIEASKNMRMLVVGSRGLHQLDRVFLGSVSTGVLHHARGPVAVIRDGYDVDRGAPVVLGVDGSPASEAAIAIAFDEASQREAPLIAIHAWGVRSFFGPDVDPDALEGEAKEILAERLAGWQERYPDVHVVRRVVGELPDQHLIEASTRAQLVVLGSHGRGGFTGMMLGSVSSAVVHGIDAPAIVVRPS</sequence>
<reference evidence="5 6" key="1">
    <citation type="submission" date="2016-11" db="EMBL/GenBank/DDBJ databases">
        <authorList>
            <consortium name="Pathogen Informatics"/>
        </authorList>
    </citation>
    <scope>NUCLEOTIDE SEQUENCE [LARGE SCALE GENOMIC DNA]</scope>
    <source>
        <strain evidence="5 6">911</strain>
    </source>
</reference>
<organism evidence="5 6">
    <name type="scientific">Mycobacteroides abscessus subsp. massiliense</name>
    <dbReference type="NCBI Taxonomy" id="1962118"/>
    <lineage>
        <taxon>Bacteria</taxon>
        <taxon>Bacillati</taxon>
        <taxon>Actinomycetota</taxon>
        <taxon>Actinomycetes</taxon>
        <taxon>Mycobacteriales</taxon>
        <taxon>Mycobacteriaceae</taxon>
        <taxon>Mycobacteroides</taxon>
        <taxon>Mycobacteroides abscessus</taxon>
    </lineage>
</organism>
<accession>A0A1U0BSI3</accession>
<evidence type="ECO:0000259" key="4">
    <source>
        <dbReference type="Pfam" id="PF00582"/>
    </source>
</evidence>
<dbReference type="Proteomes" id="UP000190074">
    <property type="component" value="Unassembled WGS sequence"/>
</dbReference>
<keyword evidence="3" id="KW-0067">ATP-binding</keyword>
<feature type="domain" description="UspA" evidence="4">
    <location>
        <begin position="4"/>
        <end position="116"/>
    </location>
</feature>
<dbReference type="AlphaFoldDB" id="A0A1U0BSI3"/>
<evidence type="ECO:0000256" key="3">
    <source>
        <dbReference type="ARBA" id="ARBA00022840"/>
    </source>
</evidence>
<protein>
    <submittedName>
        <fullName evidence="5">Universal stress family protein</fullName>
    </submittedName>
</protein>
<dbReference type="PRINTS" id="PR01438">
    <property type="entry name" value="UNVRSLSTRESS"/>
</dbReference>
<dbReference type="InterPro" id="IPR006015">
    <property type="entry name" value="Universal_stress_UspA"/>
</dbReference>
<evidence type="ECO:0000256" key="2">
    <source>
        <dbReference type="ARBA" id="ARBA00022741"/>
    </source>
</evidence>
<dbReference type="Gene3D" id="3.40.50.620">
    <property type="entry name" value="HUPs"/>
    <property type="match status" value="2"/>
</dbReference>
<dbReference type="InterPro" id="IPR014729">
    <property type="entry name" value="Rossmann-like_a/b/a_fold"/>
</dbReference>
<evidence type="ECO:0000313" key="6">
    <source>
        <dbReference type="Proteomes" id="UP000190074"/>
    </source>
</evidence>
<dbReference type="GO" id="GO:0005524">
    <property type="term" value="F:ATP binding"/>
    <property type="evidence" value="ECO:0007669"/>
    <property type="project" value="UniProtKB-KW"/>
</dbReference>
<comment type="similarity">
    <text evidence="1">Belongs to the universal stress protein A family.</text>
</comment>
<keyword evidence="2" id="KW-0547">Nucleotide-binding</keyword>
<evidence type="ECO:0000313" key="5">
    <source>
        <dbReference type="EMBL" id="SKM35442.1"/>
    </source>
</evidence>
<proteinExistence type="inferred from homology"/>
<dbReference type="PANTHER" id="PTHR46268:SF27">
    <property type="entry name" value="UNIVERSAL STRESS PROTEIN RV2623"/>
    <property type="match status" value="1"/>
</dbReference>
<gene>
    <name evidence="5" type="ORF">SAMEA2259716_03685</name>
</gene>
<evidence type="ECO:0000256" key="1">
    <source>
        <dbReference type="ARBA" id="ARBA00008791"/>
    </source>
</evidence>
<dbReference type="SUPFAM" id="SSF52402">
    <property type="entry name" value="Adenine nucleotide alpha hydrolases-like"/>
    <property type="match status" value="2"/>
</dbReference>